<dbReference type="PANTHER" id="PTHR13191:SF0">
    <property type="entry name" value="RIBOSOMAL RNA-PROCESSING PROTEIN 7 HOMOLOG A-RELATED"/>
    <property type="match status" value="1"/>
</dbReference>
<accession>G3AMI4</accession>
<dbReference type="GO" id="GO:0003676">
    <property type="term" value="F:nucleic acid binding"/>
    <property type="evidence" value="ECO:0007669"/>
    <property type="project" value="InterPro"/>
</dbReference>
<feature type="domain" description="Rrp7 RRM-like N-terminal" evidence="3">
    <location>
        <begin position="6"/>
        <end position="157"/>
    </location>
</feature>
<dbReference type="InParanoid" id="G3AMI4"/>
<dbReference type="SUPFAM" id="SSF54928">
    <property type="entry name" value="RNA-binding domain, RBD"/>
    <property type="match status" value="1"/>
</dbReference>
<dbReference type="Proteomes" id="UP000000709">
    <property type="component" value="Unassembled WGS sequence"/>
</dbReference>
<comment type="similarity">
    <text evidence="1">Belongs to the RRP7 family.</text>
</comment>
<dbReference type="OMA" id="GIHKWIA"/>
<gene>
    <name evidence="4" type="ORF">SPAPADRAFT_60787</name>
</gene>
<dbReference type="GO" id="GO:0034456">
    <property type="term" value="C:UTP-C complex"/>
    <property type="evidence" value="ECO:0007669"/>
    <property type="project" value="TreeGrafter"/>
</dbReference>
<feature type="domain" description="Ribosomal RNA-processing protein 7 C-terminal" evidence="2">
    <location>
        <begin position="160"/>
        <end position="210"/>
    </location>
</feature>
<dbReference type="OrthoDB" id="5390at2759"/>
<dbReference type="GO" id="GO:0000028">
    <property type="term" value="P:ribosomal small subunit assembly"/>
    <property type="evidence" value="ECO:0007669"/>
    <property type="project" value="TreeGrafter"/>
</dbReference>
<evidence type="ECO:0008006" key="6">
    <source>
        <dbReference type="Google" id="ProtNLM"/>
    </source>
</evidence>
<feature type="non-terminal residue" evidence="4">
    <location>
        <position position="215"/>
    </location>
</feature>
<dbReference type="Pfam" id="PF17799">
    <property type="entry name" value="RRM_Rrp7"/>
    <property type="match status" value="1"/>
</dbReference>
<evidence type="ECO:0000313" key="4">
    <source>
        <dbReference type="EMBL" id="EGW33428.1"/>
    </source>
</evidence>
<dbReference type="GeneID" id="18873568"/>
<dbReference type="Gene3D" id="3.30.70.330">
    <property type="match status" value="1"/>
</dbReference>
<dbReference type="RefSeq" id="XP_007374943.1">
    <property type="nucleotide sequence ID" value="XM_007374881.1"/>
</dbReference>
<dbReference type="AlphaFoldDB" id="G3AMI4"/>
<dbReference type="Pfam" id="PF12923">
    <property type="entry name" value="RRP7"/>
    <property type="match status" value="1"/>
</dbReference>
<dbReference type="InterPro" id="IPR040446">
    <property type="entry name" value="RRP7"/>
</dbReference>
<evidence type="ECO:0000256" key="1">
    <source>
        <dbReference type="ARBA" id="ARBA00006110"/>
    </source>
</evidence>
<dbReference type="PANTHER" id="PTHR13191">
    <property type="entry name" value="RIBOSOMAL RNA PROCESSING PROTEIN 7-RELATED"/>
    <property type="match status" value="1"/>
</dbReference>
<sequence length="215" mass="24231">MTTITEIKGYHILPITLPNAHSTHYIYFKKHDAKQATSNRSLFIFNLPISTNITTLKKYFQDVAIGATIESFTPSLLTDHPEDIWISLTKLTSDLELANGDSEEASAKLPKNCGIVTFIDKAAFQLAFNALKKLSSNSTASNWPLITFNSNYYLQKYQNQVLDIEELSEYVSQSLVEFDRAEKESMEQLQQQTQLVDEDGFTLVVGSHRKTKAGI</sequence>
<evidence type="ECO:0000259" key="3">
    <source>
        <dbReference type="Pfam" id="PF17799"/>
    </source>
</evidence>
<dbReference type="CDD" id="cd12293">
    <property type="entry name" value="dRRM_Rrp7p"/>
    <property type="match status" value="1"/>
</dbReference>
<dbReference type="KEGG" id="spaa:SPAPADRAFT_60787"/>
<dbReference type="EMBL" id="GL996501">
    <property type="protein sequence ID" value="EGW33428.1"/>
    <property type="molecule type" value="Genomic_DNA"/>
</dbReference>
<dbReference type="InterPro" id="IPR040447">
    <property type="entry name" value="RRM_Rrp7"/>
</dbReference>
<keyword evidence="5" id="KW-1185">Reference proteome</keyword>
<dbReference type="GO" id="GO:0032545">
    <property type="term" value="C:CURI complex"/>
    <property type="evidence" value="ECO:0007669"/>
    <property type="project" value="TreeGrafter"/>
</dbReference>
<dbReference type="GO" id="GO:0006364">
    <property type="term" value="P:rRNA processing"/>
    <property type="evidence" value="ECO:0007669"/>
    <property type="project" value="TreeGrafter"/>
</dbReference>
<name>G3AMI4_SPAPN</name>
<dbReference type="FunCoup" id="G3AMI4">
    <property type="interactions" value="266"/>
</dbReference>
<evidence type="ECO:0000313" key="5">
    <source>
        <dbReference type="Proteomes" id="UP000000709"/>
    </source>
</evidence>
<reference evidence="4 5" key="1">
    <citation type="journal article" date="2011" name="Proc. Natl. Acad. Sci. U.S.A.">
        <title>Comparative genomics of xylose-fermenting fungi for enhanced biofuel production.</title>
        <authorList>
            <person name="Wohlbach D.J."/>
            <person name="Kuo A."/>
            <person name="Sato T.K."/>
            <person name="Potts K.M."/>
            <person name="Salamov A.A."/>
            <person name="LaButti K.M."/>
            <person name="Sun H."/>
            <person name="Clum A."/>
            <person name="Pangilinan J.L."/>
            <person name="Lindquist E.A."/>
            <person name="Lucas S."/>
            <person name="Lapidus A."/>
            <person name="Jin M."/>
            <person name="Gunawan C."/>
            <person name="Balan V."/>
            <person name="Dale B.E."/>
            <person name="Jeffries T.W."/>
            <person name="Zinkel R."/>
            <person name="Barry K.W."/>
            <person name="Grigoriev I.V."/>
            <person name="Gasch A.P."/>
        </authorList>
    </citation>
    <scope>NUCLEOTIDE SEQUENCE [LARGE SCALE GENOMIC DNA]</scope>
    <source>
        <strain evidence="5">NRRL Y-27907 / 11-Y1</strain>
    </source>
</reference>
<dbReference type="InterPro" id="IPR012677">
    <property type="entry name" value="Nucleotide-bd_a/b_plait_sf"/>
</dbReference>
<organism evidence="5">
    <name type="scientific">Spathaspora passalidarum (strain NRRL Y-27907 / 11-Y1)</name>
    <dbReference type="NCBI Taxonomy" id="619300"/>
    <lineage>
        <taxon>Eukaryota</taxon>
        <taxon>Fungi</taxon>
        <taxon>Dikarya</taxon>
        <taxon>Ascomycota</taxon>
        <taxon>Saccharomycotina</taxon>
        <taxon>Pichiomycetes</taxon>
        <taxon>Debaryomycetaceae</taxon>
        <taxon>Spathaspora</taxon>
    </lineage>
</organism>
<dbReference type="InterPro" id="IPR024326">
    <property type="entry name" value="RRP7_C"/>
</dbReference>
<protein>
    <recommendedName>
        <fullName evidence="6">RRM domain-containing protein</fullName>
    </recommendedName>
</protein>
<dbReference type="InterPro" id="IPR035979">
    <property type="entry name" value="RBD_domain_sf"/>
</dbReference>
<evidence type="ECO:0000259" key="2">
    <source>
        <dbReference type="Pfam" id="PF12923"/>
    </source>
</evidence>
<dbReference type="STRING" id="619300.G3AMI4"/>
<dbReference type="eggNOG" id="KOG4008">
    <property type="taxonomic scope" value="Eukaryota"/>
</dbReference>
<proteinExistence type="inferred from homology"/>
<dbReference type="HOGENOM" id="CLU_053375_0_0_1"/>